<dbReference type="InterPro" id="IPR015424">
    <property type="entry name" value="PyrdxlP-dep_Trfase"/>
</dbReference>
<comment type="caution">
    <text evidence="10">The sequence shown here is derived from an EMBL/GenBank/DDBJ whole genome shotgun (WGS) entry which is preliminary data.</text>
</comment>
<dbReference type="Gene3D" id="3.40.640.10">
    <property type="entry name" value="Type I PLP-dependent aspartate aminotransferase-like (Major domain)"/>
    <property type="match status" value="1"/>
</dbReference>
<dbReference type="OrthoDB" id="9780685at2"/>
<dbReference type="InterPro" id="IPR054542">
    <property type="entry name" value="Cys_met_metab_PP"/>
</dbReference>
<dbReference type="EMBL" id="QUNO01000005">
    <property type="protein sequence ID" value="REH48147.1"/>
    <property type="molecule type" value="Genomic_DNA"/>
</dbReference>
<dbReference type="GO" id="GO:0019346">
    <property type="term" value="P:transsulfuration"/>
    <property type="evidence" value="ECO:0007669"/>
    <property type="project" value="InterPro"/>
</dbReference>
<dbReference type="Pfam" id="PF01053">
    <property type="entry name" value="Cys_Met_Meta_PP"/>
    <property type="match status" value="1"/>
</dbReference>
<dbReference type="Gene3D" id="3.90.1150.10">
    <property type="entry name" value="Aspartate Aminotransferase, domain 1"/>
    <property type="match status" value="1"/>
</dbReference>
<dbReference type="SUPFAM" id="SSF53383">
    <property type="entry name" value="PLP-dependent transferases"/>
    <property type="match status" value="1"/>
</dbReference>
<name>A0A3E0HP22_9PSEU</name>
<dbReference type="InterPro" id="IPR000277">
    <property type="entry name" value="Cys/Met-Metab_PyrdxlP-dep_enz"/>
</dbReference>
<organism evidence="10 11">
    <name type="scientific">Kutzneria buriramensis</name>
    <dbReference type="NCBI Taxonomy" id="1045776"/>
    <lineage>
        <taxon>Bacteria</taxon>
        <taxon>Bacillati</taxon>
        <taxon>Actinomycetota</taxon>
        <taxon>Actinomycetes</taxon>
        <taxon>Pseudonocardiales</taxon>
        <taxon>Pseudonocardiaceae</taxon>
        <taxon>Kutzneria</taxon>
    </lineage>
</organism>
<comment type="similarity">
    <text evidence="2 9">Belongs to the trans-sulfuration enzymes family.</text>
</comment>
<dbReference type="AlphaFoldDB" id="A0A3E0HP22"/>
<dbReference type="PANTHER" id="PTHR11808">
    <property type="entry name" value="TRANS-SULFURATION ENZYME FAMILY MEMBER"/>
    <property type="match status" value="1"/>
</dbReference>
<dbReference type="RefSeq" id="WP_116174965.1">
    <property type="nucleotide sequence ID" value="NZ_CP144375.1"/>
</dbReference>
<dbReference type="PIRSF" id="PIRSF001434">
    <property type="entry name" value="CGS"/>
    <property type="match status" value="1"/>
</dbReference>
<evidence type="ECO:0000256" key="9">
    <source>
        <dbReference type="RuleBase" id="RU362118"/>
    </source>
</evidence>
<keyword evidence="11" id="KW-1185">Reference proteome</keyword>
<comment type="catalytic activity">
    <reaction evidence="7">
        <text>L-methionine + H2O = methanethiol + 2-oxobutanoate + NH4(+)</text>
        <dbReference type="Rhea" id="RHEA:23800"/>
        <dbReference type="ChEBI" id="CHEBI:15377"/>
        <dbReference type="ChEBI" id="CHEBI:16007"/>
        <dbReference type="ChEBI" id="CHEBI:16763"/>
        <dbReference type="ChEBI" id="CHEBI:28938"/>
        <dbReference type="ChEBI" id="CHEBI:57844"/>
        <dbReference type="EC" id="4.4.1.11"/>
    </reaction>
    <physiologicalReaction direction="left-to-right" evidence="7">
        <dbReference type="Rhea" id="RHEA:23801"/>
    </physiologicalReaction>
</comment>
<comment type="catalytic activity">
    <reaction evidence="6">
        <text>L-homocysteine + H2O = 2-oxobutanoate + hydrogen sulfide + NH4(+) + H(+)</text>
        <dbReference type="Rhea" id="RHEA:14501"/>
        <dbReference type="ChEBI" id="CHEBI:15377"/>
        <dbReference type="ChEBI" id="CHEBI:15378"/>
        <dbReference type="ChEBI" id="CHEBI:16763"/>
        <dbReference type="ChEBI" id="CHEBI:28938"/>
        <dbReference type="ChEBI" id="CHEBI:29919"/>
        <dbReference type="ChEBI" id="CHEBI:58199"/>
        <dbReference type="EC" id="4.4.1.2"/>
    </reaction>
    <physiologicalReaction direction="left-to-right" evidence="6">
        <dbReference type="Rhea" id="RHEA:14502"/>
    </physiologicalReaction>
</comment>
<dbReference type="GO" id="GO:0018826">
    <property type="term" value="F:methionine gamma-lyase activity"/>
    <property type="evidence" value="ECO:0007669"/>
    <property type="project" value="UniProtKB-EC"/>
</dbReference>
<feature type="modified residue" description="N6-(pyridoxal phosphate)lysine" evidence="8">
    <location>
        <position position="199"/>
    </location>
</feature>
<keyword evidence="3 8" id="KW-0663">Pyridoxal phosphate</keyword>
<gene>
    <name evidence="10" type="ORF">BCF44_1055</name>
</gene>
<evidence type="ECO:0000256" key="5">
    <source>
        <dbReference type="ARBA" id="ARBA00047199"/>
    </source>
</evidence>
<dbReference type="GO" id="GO:0005737">
    <property type="term" value="C:cytoplasm"/>
    <property type="evidence" value="ECO:0007669"/>
    <property type="project" value="TreeGrafter"/>
</dbReference>
<evidence type="ECO:0000313" key="11">
    <source>
        <dbReference type="Proteomes" id="UP000256269"/>
    </source>
</evidence>
<dbReference type="InterPro" id="IPR015422">
    <property type="entry name" value="PyrdxlP-dep_Trfase_small"/>
</dbReference>
<dbReference type="GO" id="GO:0047982">
    <property type="term" value="F:homocysteine desulfhydrase activity"/>
    <property type="evidence" value="ECO:0007669"/>
    <property type="project" value="UniProtKB-EC"/>
</dbReference>
<evidence type="ECO:0000256" key="1">
    <source>
        <dbReference type="ARBA" id="ARBA00001933"/>
    </source>
</evidence>
<dbReference type="Proteomes" id="UP000256269">
    <property type="component" value="Unassembled WGS sequence"/>
</dbReference>
<evidence type="ECO:0000256" key="2">
    <source>
        <dbReference type="ARBA" id="ARBA00009077"/>
    </source>
</evidence>
<dbReference type="EC" id="4.4.1.2" evidence="4"/>
<evidence type="ECO:0000256" key="6">
    <source>
        <dbReference type="ARBA" id="ARBA00048780"/>
    </source>
</evidence>
<dbReference type="InterPro" id="IPR015421">
    <property type="entry name" value="PyrdxlP-dep_Trfase_major"/>
</dbReference>
<dbReference type="FunFam" id="3.40.640.10:FF:000046">
    <property type="entry name" value="Cystathionine gamma-lyase"/>
    <property type="match status" value="1"/>
</dbReference>
<evidence type="ECO:0000256" key="4">
    <source>
        <dbReference type="ARBA" id="ARBA00047175"/>
    </source>
</evidence>
<proteinExistence type="inferred from homology"/>
<dbReference type="PROSITE" id="PS00868">
    <property type="entry name" value="CYS_MET_METAB_PP"/>
    <property type="match status" value="1"/>
</dbReference>
<protein>
    <recommendedName>
        <fullName evidence="4">homocysteine desulfhydrase</fullName>
        <ecNumber evidence="4">4.4.1.2</ecNumber>
    </recommendedName>
    <alternativeName>
        <fullName evidence="5">Homocysteine desulfhydrase</fullName>
    </alternativeName>
</protein>
<evidence type="ECO:0000313" key="10">
    <source>
        <dbReference type="EMBL" id="REH48147.1"/>
    </source>
</evidence>
<keyword evidence="10" id="KW-0456">Lyase</keyword>
<evidence type="ECO:0000256" key="3">
    <source>
        <dbReference type="ARBA" id="ARBA00022898"/>
    </source>
</evidence>
<sequence>MSSRPAKSAAYVARTRPVVPPIYQSATFYLDDLAYKDIQEGGLREHWYSRFANPTVDAAAAEIAALEGAEAAFMTSSGMAAIATTLLTLLPGRIVAARQVYGDTRDLLVRDLPALGFDVAMVDATDLDEWAAAIAAAPTAVVYAETLSNPQLDLTDLAALADLAHAAGAKLVVDNTFATPYTVNPLRHGADVVVHSATKFLSGHSDVIAGVVLADAATVTEIQKRVITFGGCLDPHAAFLVWRGIQTFSLRLDRSCATAAALADRLAANPEVVSVRYPGRADYSRAEIAGRLMRTGGAMVAFTVRGGDARALAVMRRLTVASEATSLGGVETLVSTPFNSSHFSLTPEERAAARIDDGMIRLSCGIEEAEVLIADIEDALATTV</sequence>
<comment type="cofactor">
    <cofactor evidence="1 9">
        <name>pyridoxal 5'-phosphate</name>
        <dbReference type="ChEBI" id="CHEBI:597326"/>
    </cofactor>
</comment>
<accession>A0A3E0HP22</accession>
<dbReference type="GO" id="GO:0030170">
    <property type="term" value="F:pyridoxal phosphate binding"/>
    <property type="evidence" value="ECO:0007669"/>
    <property type="project" value="InterPro"/>
</dbReference>
<evidence type="ECO:0000256" key="8">
    <source>
        <dbReference type="PIRSR" id="PIRSR001434-2"/>
    </source>
</evidence>
<reference evidence="10 11" key="1">
    <citation type="submission" date="2018-08" db="EMBL/GenBank/DDBJ databases">
        <title>Genomic Encyclopedia of Archaeal and Bacterial Type Strains, Phase II (KMG-II): from individual species to whole genera.</title>
        <authorList>
            <person name="Goeker M."/>
        </authorList>
    </citation>
    <scope>NUCLEOTIDE SEQUENCE [LARGE SCALE GENOMIC DNA]</scope>
    <source>
        <strain evidence="10 11">DSM 45791</strain>
    </source>
</reference>
<evidence type="ECO:0000256" key="7">
    <source>
        <dbReference type="ARBA" id="ARBA00052699"/>
    </source>
</evidence>